<name>A0A6A4GCV1_9AGAR</name>
<accession>A0A6A4GCV1</accession>
<protein>
    <submittedName>
        <fullName evidence="2">Uncharacterized protein</fullName>
    </submittedName>
</protein>
<evidence type="ECO:0000256" key="1">
    <source>
        <dbReference type="SAM" id="MobiDB-lite"/>
    </source>
</evidence>
<reference evidence="2" key="1">
    <citation type="journal article" date="2019" name="Environ. Microbiol.">
        <title>Fungal ecological strategies reflected in gene transcription - a case study of two litter decomposers.</title>
        <authorList>
            <person name="Barbi F."/>
            <person name="Kohler A."/>
            <person name="Barry K."/>
            <person name="Baskaran P."/>
            <person name="Daum C."/>
            <person name="Fauchery L."/>
            <person name="Ihrmark K."/>
            <person name="Kuo A."/>
            <person name="LaButti K."/>
            <person name="Lipzen A."/>
            <person name="Morin E."/>
            <person name="Grigoriev I.V."/>
            <person name="Henrissat B."/>
            <person name="Lindahl B."/>
            <person name="Martin F."/>
        </authorList>
    </citation>
    <scope>NUCLEOTIDE SEQUENCE</scope>
    <source>
        <strain evidence="2">JB14</strain>
    </source>
</reference>
<dbReference type="Proteomes" id="UP000799118">
    <property type="component" value="Unassembled WGS sequence"/>
</dbReference>
<evidence type="ECO:0000313" key="2">
    <source>
        <dbReference type="EMBL" id="KAE9383263.1"/>
    </source>
</evidence>
<feature type="region of interest" description="Disordered" evidence="1">
    <location>
        <begin position="138"/>
        <end position="163"/>
    </location>
</feature>
<sequence>MDDAAEGVAERDWVPGMLGRKMYNGVAEDDIQAHRHPKTTLDPQHPPPGRYVGAVSRALTMGTLIDLCIYVCINARNSAPPLPFTTADWANGRVSHAPATTVEVMIIRKVMITELERVQVRTQTTVDRSVKTKGVRLTGDPMYAGRAKESESDEETEATHATNSLTRDELLRGLFLAFKLHVEDATLSGVAVCGGL</sequence>
<dbReference type="EMBL" id="ML770601">
    <property type="protein sequence ID" value="KAE9383263.1"/>
    <property type="molecule type" value="Genomic_DNA"/>
</dbReference>
<proteinExistence type="predicted"/>
<dbReference type="AlphaFoldDB" id="A0A6A4GCV1"/>
<keyword evidence="3" id="KW-1185">Reference proteome</keyword>
<evidence type="ECO:0000313" key="3">
    <source>
        <dbReference type="Proteomes" id="UP000799118"/>
    </source>
</evidence>
<gene>
    <name evidence="2" type="ORF">BT96DRAFT_1027297</name>
</gene>
<organism evidence="2 3">
    <name type="scientific">Gymnopus androsaceus JB14</name>
    <dbReference type="NCBI Taxonomy" id="1447944"/>
    <lineage>
        <taxon>Eukaryota</taxon>
        <taxon>Fungi</taxon>
        <taxon>Dikarya</taxon>
        <taxon>Basidiomycota</taxon>
        <taxon>Agaricomycotina</taxon>
        <taxon>Agaricomycetes</taxon>
        <taxon>Agaricomycetidae</taxon>
        <taxon>Agaricales</taxon>
        <taxon>Marasmiineae</taxon>
        <taxon>Omphalotaceae</taxon>
        <taxon>Gymnopus</taxon>
    </lineage>
</organism>